<evidence type="ECO:0008006" key="3">
    <source>
        <dbReference type="Google" id="ProtNLM"/>
    </source>
</evidence>
<evidence type="ECO:0000313" key="2">
    <source>
        <dbReference type="Proteomes" id="UP000217785"/>
    </source>
</evidence>
<evidence type="ECO:0000313" key="1">
    <source>
        <dbReference type="EMBL" id="GAX88700.1"/>
    </source>
</evidence>
<dbReference type="AlphaFoldDB" id="A0A292YJP1"/>
<name>A0A292YJP1_9BACL</name>
<gene>
    <name evidence="1" type="ORF">EFBL_0312</name>
</gene>
<proteinExistence type="predicted"/>
<comment type="caution">
    <text evidence="1">The sequence shown here is derived from an EMBL/GenBank/DDBJ whole genome shotgun (WGS) entry which is preliminary data.</text>
</comment>
<protein>
    <recommendedName>
        <fullName evidence="3">Inhibitor of sigma-G Gin</fullName>
    </recommendedName>
</protein>
<keyword evidence="2" id="KW-1185">Reference proteome</keyword>
<sequence length="62" mass="7420">MRDTPETHVCIVCREPKTSGIRIWDQFVCAACEREIVQTDVEDEKYDFYIERLKPIWLDKIS</sequence>
<dbReference type="OrthoDB" id="2886653at2"/>
<dbReference type="EMBL" id="BDUF01000007">
    <property type="protein sequence ID" value="GAX88700.1"/>
    <property type="molecule type" value="Genomic_DNA"/>
</dbReference>
<dbReference type="Pfam" id="PF10764">
    <property type="entry name" value="Gin"/>
    <property type="match status" value="1"/>
</dbReference>
<dbReference type="RefSeq" id="WP_096180426.1">
    <property type="nucleotide sequence ID" value="NZ_SLZX01000013.1"/>
</dbReference>
<reference evidence="2" key="1">
    <citation type="submission" date="2017-07" db="EMBL/GenBank/DDBJ databases">
        <title>Draft genome sequence of Effusibacillus lacus strain skLN1.</title>
        <authorList>
            <person name="Watanabe M."/>
            <person name="Kojima H."/>
            <person name="Fukui M."/>
        </authorList>
    </citation>
    <scope>NUCLEOTIDE SEQUENCE [LARGE SCALE GENOMIC DNA]</scope>
    <source>
        <strain evidence="2">skLN1</strain>
    </source>
</reference>
<accession>A0A292YJP1</accession>
<dbReference type="Proteomes" id="UP000217785">
    <property type="component" value="Unassembled WGS sequence"/>
</dbReference>
<organism evidence="1 2">
    <name type="scientific">Effusibacillus lacus</name>
    <dbReference type="NCBI Taxonomy" id="1348429"/>
    <lineage>
        <taxon>Bacteria</taxon>
        <taxon>Bacillati</taxon>
        <taxon>Bacillota</taxon>
        <taxon>Bacilli</taxon>
        <taxon>Bacillales</taxon>
        <taxon>Alicyclobacillaceae</taxon>
        <taxon>Effusibacillus</taxon>
    </lineage>
</organism>
<dbReference type="InterPro" id="IPR019700">
    <property type="entry name" value="Sigma-G_inhibitor_Gin"/>
</dbReference>